<keyword evidence="1" id="KW-0812">Transmembrane</keyword>
<dbReference type="EMBL" id="WHWC01000012">
    <property type="protein sequence ID" value="KAG8373100.1"/>
    <property type="molecule type" value="Genomic_DNA"/>
</dbReference>
<keyword evidence="1" id="KW-1133">Transmembrane helix</keyword>
<sequence length="220" mass="23982">MAKVYYAAFLAILLLLQSHIAAATLSTPVLASSGGDVCRENVCGRGKCEVSRDSTFGFECKCEDGWMQARSRDDNSFKFLPCVIPNCILNNDCFGAPPARNNEKQPNLSSFDPCYLIDCGGGTCKTTSPFTHMCECERGYHNLINSTAFPCYKSCAFGNDCPNVGREFENTPPSILDPNPTFGNSIGQAPILIQGANFSCLIAITSTLAMVYMEIYLKMQ</sequence>
<dbReference type="Proteomes" id="UP000826271">
    <property type="component" value="Unassembled WGS sequence"/>
</dbReference>
<evidence type="ECO:0000313" key="4">
    <source>
        <dbReference type="Proteomes" id="UP000826271"/>
    </source>
</evidence>
<feature type="transmembrane region" description="Helical" evidence="1">
    <location>
        <begin position="196"/>
        <end position="217"/>
    </location>
</feature>
<evidence type="ECO:0008006" key="5">
    <source>
        <dbReference type="Google" id="ProtNLM"/>
    </source>
</evidence>
<reference evidence="3" key="1">
    <citation type="submission" date="2019-10" db="EMBL/GenBank/DDBJ databases">
        <authorList>
            <person name="Zhang R."/>
            <person name="Pan Y."/>
            <person name="Wang J."/>
            <person name="Ma R."/>
            <person name="Yu S."/>
        </authorList>
    </citation>
    <scope>NUCLEOTIDE SEQUENCE</scope>
    <source>
        <strain evidence="3">LA-IB0</strain>
        <tissue evidence="3">Leaf</tissue>
    </source>
</reference>
<evidence type="ECO:0000313" key="3">
    <source>
        <dbReference type="EMBL" id="KAG8373100.1"/>
    </source>
</evidence>
<gene>
    <name evidence="3" type="ORF">BUALT_Bualt12G0135500</name>
</gene>
<protein>
    <recommendedName>
        <fullName evidence="5">EGF-like domain-containing protein</fullName>
    </recommendedName>
</protein>
<keyword evidence="4" id="KW-1185">Reference proteome</keyword>
<accession>A0AAV6WVZ6</accession>
<evidence type="ECO:0000256" key="2">
    <source>
        <dbReference type="SAM" id="SignalP"/>
    </source>
</evidence>
<keyword evidence="1" id="KW-0472">Membrane</keyword>
<keyword evidence="2" id="KW-0732">Signal</keyword>
<evidence type="ECO:0000256" key="1">
    <source>
        <dbReference type="SAM" id="Phobius"/>
    </source>
</evidence>
<dbReference type="PANTHER" id="PTHR33881">
    <property type="entry name" value="NEUROGENIC LOCUS NOTCH-LIKE PROTEIN"/>
    <property type="match status" value="1"/>
</dbReference>
<feature type="signal peptide" evidence="2">
    <location>
        <begin position="1"/>
        <end position="23"/>
    </location>
</feature>
<organism evidence="3 4">
    <name type="scientific">Buddleja alternifolia</name>
    <dbReference type="NCBI Taxonomy" id="168488"/>
    <lineage>
        <taxon>Eukaryota</taxon>
        <taxon>Viridiplantae</taxon>
        <taxon>Streptophyta</taxon>
        <taxon>Embryophyta</taxon>
        <taxon>Tracheophyta</taxon>
        <taxon>Spermatophyta</taxon>
        <taxon>Magnoliopsida</taxon>
        <taxon>eudicotyledons</taxon>
        <taxon>Gunneridae</taxon>
        <taxon>Pentapetalae</taxon>
        <taxon>asterids</taxon>
        <taxon>lamiids</taxon>
        <taxon>Lamiales</taxon>
        <taxon>Scrophulariaceae</taxon>
        <taxon>Buddlejeae</taxon>
        <taxon>Buddleja</taxon>
    </lineage>
</organism>
<proteinExistence type="predicted"/>
<feature type="chain" id="PRO_5043899562" description="EGF-like domain-containing protein" evidence="2">
    <location>
        <begin position="24"/>
        <end position="220"/>
    </location>
</feature>
<dbReference type="PANTHER" id="PTHR33881:SF7">
    <property type="entry name" value="NEUROGENIC LOCUS NOTCH-LIKE PROTEIN"/>
    <property type="match status" value="1"/>
</dbReference>
<dbReference type="AlphaFoldDB" id="A0AAV6WVZ6"/>
<comment type="caution">
    <text evidence="3">The sequence shown here is derived from an EMBL/GenBank/DDBJ whole genome shotgun (WGS) entry which is preliminary data.</text>
</comment>
<name>A0AAV6WVZ6_9LAMI</name>